<organism evidence="1 2">
    <name type="scientific">Zingiber officinale</name>
    <name type="common">Ginger</name>
    <name type="synonym">Amomum zingiber</name>
    <dbReference type="NCBI Taxonomy" id="94328"/>
    <lineage>
        <taxon>Eukaryota</taxon>
        <taxon>Viridiplantae</taxon>
        <taxon>Streptophyta</taxon>
        <taxon>Embryophyta</taxon>
        <taxon>Tracheophyta</taxon>
        <taxon>Spermatophyta</taxon>
        <taxon>Magnoliopsida</taxon>
        <taxon>Liliopsida</taxon>
        <taxon>Zingiberales</taxon>
        <taxon>Zingiberaceae</taxon>
        <taxon>Zingiber</taxon>
    </lineage>
</organism>
<sequence length="108" mass="12593">MHINFNILIFDLTRGFFSFLPNALTKIRLIEHLSKDDAKQQFFRILRTPPYGNSVFFSVWKIDDPIEPSDDDIVGEYWQIVERPTEEIEVLFGADFDTGVFSSGFLKE</sequence>
<gene>
    <name evidence="1" type="ORF">ZIOFF_073200</name>
</gene>
<dbReference type="AlphaFoldDB" id="A0A8J5C8Y4"/>
<evidence type="ECO:0000313" key="2">
    <source>
        <dbReference type="Proteomes" id="UP000734854"/>
    </source>
</evidence>
<accession>A0A8J5C8Y4</accession>
<dbReference type="Gene3D" id="2.60.120.650">
    <property type="entry name" value="Cupin"/>
    <property type="match status" value="1"/>
</dbReference>
<keyword evidence="2" id="KW-1185">Reference proteome</keyword>
<protein>
    <submittedName>
        <fullName evidence="1">Uncharacterized protein</fullName>
    </submittedName>
</protein>
<dbReference type="EMBL" id="JACMSC010000022">
    <property type="protein sequence ID" value="KAG6468512.1"/>
    <property type="molecule type" value="Genomic_DNA"/>
</dbReference>
<evidence type="ECO:0000313" key="1">
    <source>
        <dbReference type="EMBL" id="KAG6468512.1"/>
    </source>
</evidence>
<dbReference type="Proteomes" id="UP000734854">
    <property type="component" value="Unassembled WGS sequence"/>
</dbReference>
<name>A0A8J5C8Y4_ZINOF</name>
<comment type="caution">
    <text evidence="1">The sequence shown here is derived from an EMBL/GenBank/DDBJ whole genome shotgun (WGS) entry which is preliminary data.</text>
</comment>
<reference evidence="1 2" key="1">
    <citation type="submission" date="2020-08" db="EMBL/GenBank/DDBJ databases">
        <title>Plant Genome Project.</title>
        <authorList>
            <person name="Zhang R.-G."/>
        </authorList>
    </citation>
    <scope>NUCLEOTIDE SEQUENCE [LARGE SCALE GENOMIC DNA]</scope>
    <source>
        <tissue evidence="1">Rhizome</tissue>
    </source>
</reference>
<proteinExistence type="predicted"/>